<evidence type="ECO:0000313" key="3">
    <source>
        <dbReference type="Proteomes" id="UP000002411"/>
    </source>
</evidence>
<dbReference type="AlphaFoldDB" id="A5N8C6"/>
<dbReference type="HOGENOM" id="CLU_2104740_0_0_9"/>
<name>A5N8C6_CLOK5</name>
<feature type="transmembrane region" description="Helical" evidence="1">
    <location>
        <begin position="81"/>
        <end position="101"/>
    </location>
</feature>
<dbReference type="STRING" id="431943.CKL_1515"/>
<evidence type="ECO:0000256" key="1">
    <source>
        <dbReference type="SAM" id="Phobius"/>
    </source>
</evidence>
<keyword evidence="1" id="KW-0812">Transmembrane</keyword>
<keyword evidence="1" id="KW-1133">Transmembrane helix</keyword>
<keyword evidence="3" id="KW-1185">Reference proteome</keyword>
<sequence>MGYTWLPIVVFIPCGVIADLVLKSGNYKSFRKNVIGFWLFSCGMIGCQAPMWVMADTYMAGVSQSMGEQYAAGLAKYMPPWMGIAAVAILLVGSILGALLGRKMLKKHFERAGIV</sequence>
<dbReference type="eggNOG" id="ENOG502ZBND">
    <property type="taxonomic scope" value="Bacteria"/>
</dbReference>
<dbReference type="Pfam" id="PF09605">
    <property type="entry name" value="Trep_Strep"/>
    <property type="match status" value="1"/>
</dbReference>
<proteinExistence type="predicted"/>
<evidence type="ECO:0000313" key="2">
    <source>
        <dbReference type="EMBL" id="EDK33557.1"/>
    </source>
</evidence>
<feature type="transmembrane region" description="Helical" evidence="1">
    <location>
        <begin position="6"/>
        <end position="22"/>
    </location>
</feature>
<dbReference type="KEGG" id="ckl:CKL_1515"/>
<organism evidence="2 3">
    <name type="scientific">Clostridium kluyveri (strain ATCC 8527 / DSM 555 / NBRC 12016 / NCIMB 10680 / K1)</name>
    <dbReference type="NCBI Taxonomy" id="431943"/>
    <lineage>
        <taxon>Bacteria</taxon>
        <taxon>Bacillati</taxon>
        <taxon>Bacillota</taxon>
        <taxon>Clostridia</taxon>
        <taxon>Eubacteriales</taxon>
        <taxon>Clostridiaceae</taxon>
        <taxon>Clostridium</taxon>
    </lineage>
</organism>
<reference evidence="2 3" key="1">
    <citation type="journal article" date="2008" name="Proc. Natl. Acad. Sci. U.S.A.">
        <title>The genome of Clostridium kluyveri, a strict anaerobe with unique metabolic features.</title>
        <authorList>
            <person name="Seedorf H."/>
            <person name="Fricke W.F."/>
            <person name="Veith B."/>
            <person name="Brueggemann H."/>
            <person name="Liesegang H."/>
            <person name="Strittmatter A."/>
            <person name="Miethke M."/>
            <person name="Buckel W."/>
            <person name="Hinderberger J."/>
            <person name="Li F."/>
            <person name="Hagemeier C."/>
            <person name="Thauer R.K."/>
            <person name="Gottschalk G."/>
        </authorList>
    </citation>
    <scope>NUCLEOTIDE SEQUENCE [LARGE SCALE GENOMIC DNA]</scope>
    <source>
        <strain evidence="3">ATCC 8527 / DSM 555 / NCIMB 10680</strain>
    </source>
</reference>
<dbReference type="InterPro" id="IPR011733">
    <property type="entry name" value="CHP02185_IM"/>
</dbReference>
<protein>
    <submittedName>
        <fullName evidence="2">Uncharacterized protein</fullName>
    </submittedName>
</protein>
<accession>A5N8C6</accession>
<feature type="transmembrane region" description="Helical" evidence="1">
    <location>
        <begin position="34"/>
        <end position="55"/>
    </location>
</feature>
<dbReference type="Proteomes" id="UP000002411">
    <property type="component" value="Chromosome"/>
</dbReference>
<keyword evidence="1" id="KW-0472">Membrane</keyword>
<dbReference type="EMBL" id="CP000673">
    <property type="protein sequence ID" value="EDK33557.1"/>
    <property type="molecule type" value="Genomic_DNA"/>
</dbReference>
<gene>
    <name evidence="2" type="ordered locus">CKL_1515</name>
</gene>